<dbReference type="InterPro" id="IPR035906">
    <property type="entry name" value="MetI-like_sf"/>
</dbReference>
<feature type="domain" description="ABC transmembrane type-1" evidence="8">
    <location>
        <begin position="74"/>
        <end position="263"/>
    </location>
</feature>
<dbReference type="Pfam" id="PF00528">
    <property type="entry name" value="BPD_transp_1"/>
    <property type="match status" value="1"/>
</dbReference>
<dbReference type="SUPFAM" id="SSF161098">
    <property type="entry name" value="MetI-like"/>
    <property type="match status" value="1"/>
</dbReference>
<keyword evidence="2 7" id="KW-0813">Transport</keyword>
<dbReference type="InterPro" id="IPR050366">
    <property type="entry name" value="BP-dependent_transpt_permease"/>
</dbReference>
<feature type="transmembrane region" description="Helical" evidence="7">
    <location>
        <begin position="123"/>
        <end position="147"/>
    </location>
</feature>
<evidence type="ECO:0000256" key="3">
    <source>
        <dbReference type="ARBA" id="ARBA00022475"/>
    </source>
</evidence>
<evidence type="ECO:0000256" key="5">
    <source>
        <dbReference type="ARBA" id="ARBA00022989"/>
    </source>
</evidence>
<reference evidence="9 10" key="1">
    <citation type="submission" date="2016-05" db="EMBL/GenBank/DDBJ databases">
        <title>Microbial solvent formation.</title>
        <authorList>
            <person name="Poehlein A."/>
            <person name="Montoya Solano J.D."/>
            <person name="Flitsch S."/>
            <person name="Krabben P."/>
            <person name="Duerre P."/>
            <person name="Daniel R."/>
        </authorList>
    </citation>
    <scope>NUCLEOTIDE SEQUENCE [LARGE SCALE GENOMIC DNA]</scope>
    <source>
        <strain evidence="9 10">DSM 53</strain>
    </source>
</reference>
<evidence type="ECO:0000259" key="8">
    <source>
        <dbReference type="PROSITE" id="PS50928"/>
    </source>
</evidence>
<keyword evidence="3" id="KW-1003">Cell membrane</keyword>
<evidence type="ECO:0000256" key="6">
    <source>
        <dbReference type="ARBA" id="ARBA00023136"/>
    </source>
</evidence>
<name>A0A1S8SB96_CLOBE</name>
<keyword evidence="4 7" id="KW-0812">Transmembrane</keyword>
<evidence type="ECO:0000256" key="7">
    <source>
        <dbReference type="RuleBase" id="RU363032"/>
    </source>
</evidence>
<protein>
    <submittedName>
        <fullName evidence="9">Glutathione transport system permease protein GsiD</fullName>
    </submittedName>
</protein>
<evidence type="ECO:0000313" key="9">
    <source>
        <dbReference type="EMBL" id="OOM62475.1"/>
    </source>
</evidence>
<sequence length="280" mass="30668">MESTILVLRKNKSFAFICMLALGLVTVGILAPYIAPHDPLKTDMINSLKAPNTIFPLGTDQLGRDLLSRILHGALNSLKMTFSLVVIIFIIGTVLGTLAGYFGGVIDTMVMRFCDIFLAFPGIIFAIAVAGVLGPSSINTVIALAVVNWPKYARLSRGLTMSIRKKDYIKAAKMGGAKEYQIIMRYVLPNIIPSLIVTATMDIGTMLLEISSLSFLGLGAQPPTPEWGYMINEGRTYIQTAPWLMIYPGVAMFITVTIFNLLGENIRDILDPNKKYEGEI</sequence>
<feature type="transmembrane region" description="Helical" evidence="7">
    <location>
        <begin position="240"/>
        <end position="262"/>
    </location>
</feature>
<dbReference type="Proteomes" id="UP000190973">
    <property type="component" value="Unassembled WGS sequence"/>
</dbReference>
<comment type="caution">
    <text evidence="9">The sequence shown here is derived from an EMBL/GenBank/DDBJ whole genome shotgun (WGS) entry which is preliminary data.</text>
</comment>
<dbReference type="EMBL" id="LZZI01000023">
    <property type="protein sequence ID" value="OOM62475.1"/>
    <property type="molecule type" value="Genomic_DNA"/>
</dbReference>
<comment type="subcellular location">
    <subcellularLocation>
        <location evidence="1 7">Cell membrane</location>
        <topology evidence="1 7">Multi-pass membrane protein</topology>
    </subcellularLocation>
</comment>
<dbReference type="PROSITE" id="PS50928">
    <property type="entry name" value="ABC_TM1"/>
    <property type="match status" value="1"/>
</dbReference>
<keyword evidence="6 7" id="KW-0472">Membrane</keyword>
<organism evidence="9 10">
    <name type="scientific">Clostridium beijerinckii</name>
    <name type="common">Clostridium MP</name>
    <dbReference type="NCBI Taxonomy" id="1520"/>
    <lineage>
        <taxon>Bacteria</taxon>
        <taxon>Bacillati</taxon>
        <taxon>Bacillota</taxon>
        <taxon>Clostridia</taxon>
        <taxon>Eubacteriales</taxon>
        <taxon>Clostridiaceae</taxon>
        <taxon>Clostridium</taxon>
    </lineage>
</organism>
<proteinExistence type="inferred from homology"/>
<keyword evidence="5 7" id="KW-1133">Transmembrane helix</keyword>
<dbReference type="PANTHER" id="PTHR43386:SF25">
    <property type="entry name" value="PEPTIDE ABC TRANSPORTER PERMEASE PROTEIN"/>
    <property type="match status" value="1"/>
</dbReference>
<dbReference type="AlphaFoldDB" id="A0A1S8SB96"/>
<feature type="transmembrane region" description="Helical" evidence="7">
    <location>
        <begin position="14"/>
        <end position="35"/>
    </location>
</feature>
<dbReference type="Gene3D" id="1.10.3720.10">
    <property type="entry name" value="MetI-like"/>
    <property type="match status" value="1"/>
</dbReference>
<comment type="similarity">
    <text evidence="7">Belongs to the binding-protein-dependent transport system permease family.</text>
</comment>
<dbReference type="NCBIfam" id="NF045474">
    <property type="entry name" value="Opp2C"/>
    <property type="match status" value="1"/>
</dbReference>
<feature type="transmembrane region" description="Helical" evidence="7">
    <location>
        <begin position="82"/>
        <end position="103"/>
    </location>
</feature>
<dbReference type="GO" id="GO:0055085">
    <property type="term" value="P:transmembrane transport"/>
    <property type="evidence" value="ECO:0007669"/>
    <property type="project" value="InterPro"/>
</dbReference>
<dbReference type="PANTHER" id="PTHR43386">
    <property type="entry name" value="OLIGOPEPTIDE TRANSPORT SYSTEM PERMEASE PROTEIN APPC"/>
    <property type="match status" value="1"/>
</dbReference>
<gene>
    <name evidence="9" type="primary">gsiD</name>
    <name evidence="9" type="ORF">CLBCK_17420</name>
</gene>
<evidence type="ECO:0000313" key="10">
    <source>
        <dbReference type="Proteomes" id="UP000190973"/>
    </source>
</evidence>
<accession>A0A1S8SB96</accession>
<evidence type="ECO:0000256" key="2">
    <source>
        <dbReference type="ARBA" id="ARBA00022448"/>
    </source>
</evidence>
<dbReference type="InterPro" id="IPR000515">
    <property type="entry name" value="MetI-like"/>
</dbReference>
<dbReference type="CDD" id="cd06261">
    <property type="entry name" value="TM_PBP2"/>
    <property type="match status" value="1"/>
</dbReference>
<evidence type="ECO:0000256" key="1">
    <source>
        <dbReference type="ARBA" id="ARBA00004651"/>
    </source>
</evidence>
<dbReference type="RefSeq" id="WP_077838408.1">
    <property type="nucleotide sequence ID" value="NZ_JABTAE010000001.1"/>
</dbReference>
<dbReference type="InterPro" id="IPR053385">
    <property type="entry name" value="ABC_transport_permease"/>
</dbReference>
<evidence type="ECO:0000256" key="4">
    <source>
        <dbReference type="ARBA" id="ARBA00022692"/>
    </source>
</evidence>
<dbReference type="GO" id="GO:0005886">
    <property type="term" value="C:plasma membrane"/>
    <property type="evidence" value="ECO:0007669"/>
    <property type="project" value="UniProtKB-SubCell"/>
</dbReference>